<dbReference type="Proteomes" id="UP001364211">
    <property type="component" value="Unassembled WGS sequence"/>
</dbReference>
<organism evidence="1 2">
    <name type="scientific">Pseudonocardia spirodelae</name>
    <dbReference type="NCBI Taxonomy" id="3133431"/>
    <lineage>
        <taxon>Bacteria</taxon>
        <taxon>Bacillati</taxon>
        <taxon>Actinomycetota</taxon>
        <taxon>Actinomycetes</taxon>
        <taxon>Pseudonocardiales</taxon>
        <taxon>Pseudonocardiaceae</taxon>
        <taxon>Pseudonocardia</taxon>
    </lineage>
</organism>
<proteinExistence type="predicted"/>
<sequence length="110" mass="12005">MSSLVRRRLAVWLLAGVVAFEVAVPAVGLITTDPPRRYSWSMFVESSTTYAYTGRAADGTTRPLDTGTLPWPQSTVHYGSTVPDLLCGAHPDLVAVSRTWDGLPEREQPC</sequence>
<dbReference type="EMBL" id="JBBJUP010000017">
    <property type="protein sequence ID" value="MEJ8281217.1"/>
    <property type="molecule type" value="Genomic_DNA"/>
</dbReference>
<gene>
    <name evidence="1" type="ORF">WJX68_19910</name>
</gene>
<name>A0ABU8TBA6_9PSEU</name>
<evidence type="ECO:0000313" key="2">
    <source>
        <dbReference type="Proteomes" id="UP001364211"/>
    </source>
</evidence>
<accession>A0ABU8TBA6</accession>
<evidence type="ECO:0008006" key="3">
    <source>
        <dbReference type="Google" id="ProtNLM"/>
    </source>
</evidence>
<protein>
    <recommendedName>
        <fullName evidence="3">Secreted protein</fullName>
    </recommendedName>
</protein>
<keyword evidence="2" id="KW-1185">Reference proteome</keyword>
<evidence type="ECO:0000313" key="1">
    <source>
        <dbReference type="EMBL" id="MEJ8281217.1"/>
    </source>
</evidence>
<dbReference type="RefSeq" id="WP_340293209.1">
    <property type="nucleotide sequence ID" value="NZ_JBBJUP010000017.1"/>
</dbReference>
<comment type="caution">
    <text evidence="1">The sequence shown here is derived from an EMBL/GenBank/DDBJ whole genome shotgun (WGS) entry which is preliminary data.</text>
</comment>
<reference evidence="1 2" key="1">
    <citation type="submission" date="2024-03" db="EMBL/GenBank/DDBJ databases">
        <title>Draft genome sequence of Pseudonocardia sp. DW16-2.</title>
        <authorList>
            <person name="Duangmal K."/>
        </authorList>
    </citation>
    <scope>NUCLEOTIDE SEQUENCE [LARGE SCALE GENOMIC DNA]</scope>
    <source>
        <strain evidence="1 2">DW16-2</strain>
    </source>
</reference>